<protein>
    <submittedName>
        <fullName evidence="1">Uncharacterized protein</fullName>
    </submittedName>
</protein>
<sequence>MYEAWQKELISQNSYLSSIQDRLVLGIWEERDWKIFMENFNQVYPGFLTHLTGSFDLAEREIRIVCLA</sequence>
<keyword evidence="2" id="KW-1185">Reference proteome</keyword>
<organism evidence="1 2">
    <name type="scientific">Parabacteroides hominis</name>
    <dbReference type="NCBI Taxonomy" id="2763057"/>
    <lineage>
        <taxon>Bacteria</taxon>
        <taxon>Pseudomonadati</taxon>
        <taxon>Bacteroidota</taxon>
        <taxon>Bacteroidia</taxon>
        <taxon>Bacteroidales</taxon>
        <taxon>Tannerellaceae</taxon>
        <taxon>Parabacteroides</taxon>
    </lineage>
</organism>
<dbReference type="RefSeq" id="WP_186930877.1">
    <property type="nucleotide sequence ID" value="NZ_JACOOJ010000034.1"/>
</dbReference>
<name>A0ABR7DS33_9BACT</name>
<evidence type="ECO:0000313" key="2">
    <source>
        <dbReference type="Proteomes" id="UP000651475"/>
    </source>
</evidence>
<reference evidence="1 2" key="1">
    <citation type="submission" date="2020-08" db="EMBL/GenBank/DDBJ databases">
        <title>Genome public.</title>
        <authorList>
            <person name="Liu C."/>
            <person name="Sun Q."/>
        </authorList>
    </citation>
    <scope>NUCLEOTIDE SEQUENCE [LARGE SCALE GENOMIC DNA]</scope>
    <source>
        <strain evidence="1 2">NSJ-79</strain>
    </source>
</reference>
<dbReference type="Proteomes" id="UP000651475">
    <property type="component" value="Unassembled WGS sequence"/>
</dbReference>
<dbReference type="EMBL" id="JACOOJ010000034">
    <property type="protein sequence ID" value="MBC5634259.1"/>
    <property type="molecule type" value="Genomic_DNA"/>
</dbReference>
<accession>A0ABR7DS33</accession>
<proteinExistence type="predicted"/>
<gene>
    <name evidence="1" type="ORF">H8S65_16060</name>
</gene>
<evidence type="ECO:0000313" key="1">
    <source>
        <dbReference type="EMBL" id="MBC5634259.1"/>
    </source>
</evidence>
<comment type="caution">
    <text evidence="1">The sequence shown here is derived from an EMBL/GenBank/DDBJ whole genome shotgun (WGS) entry which is preliminary data.</text>
</comment>